<comment type="caution">
    <text evidence="1">The sequence shown here is derived from an EMBL/GenBank/DDBJ whole genome shotgun (WGS) entry which is preliminary data.</text>
</comment>
<gene>
    <name evidence="1" type="ORF">CLV60_1216</name>
</gene>
<protein>
    <submittedName>
        <fullName evidence="1">Glycosyl transferase family 25</fullName>
    </submittedName>
</protein>
<dbReference type="RefSeq" id="WP_106599200.1">
    <property type="nucleotide sequence ID" value="NZ_PYAS01000021.1"/>
</dbReference>
<dbReference type="AlphaFoldDB" id="A0A2P8FIG7"/>
<evidence type="ECO:0000313" key="2">
    <source>
        <dbReference type="Proteomes" id="UP000241964"/>
    </source>
</evidence>
<name>A0A2P8FIG7_9BACT</name>
<evidence type="ECO:0000313" key="1">
    <source>
        <dbReference type="EMBL" id="PSL21512.1"/>
    </source>
</evidence>
<accession>A0A2P8FIG7</accession>
<dbReference type="OrthoDB" id="1417318at2"/>
<reference evidence="1 2" key="1">
    <citation type="submission" date="2018-03" db="EMBL/GenBank/DDBJ databases">
        <title>Genomic Encyclopedia of Archaeal and Bacterial Type Strains, Phase II (KMG-II): from individual species to whole genera.</title>
        <authorList>
            <person name="Goeker M."/>
        </authorList>
    </citation>
    <scope>NUCLEOTIDE SEQUENCE [LARGE SCALE GENOMIC DNA]</scope>
    <source>
        <strain evidence="1 2">DSM 29057</strain>
    </source>
</reference>
<proteinExistence type="predicted"/>
<dbReference type="Proteomes" id="UP000241964">
    <property type="component" value="Unassembled WGS sequence"/>
</dbReference>
<keyword evidence="2" id="KW-1185">Reference proteome</keyword>
<dbReference type="EMBL" id="PYAS01000021">
    <property type="protein sequence ID" value="PSL21512.1"/>
    <property type="molecule type" value="Genomic_DNA"/>
</dbReference>
<keyword evidence="1" id="KW-0808">Transferase</keyword>
<organism evidence="1 2">
    <name type="scientific">Dyadobacter jiangsuensis</name>
    <dbReference type="NCBI Taxonomy" id="1591085"/>
    <lineage>
        <taxon>Bacteria</taxon>
        <taxon>Pseudomonadati</taxon>
        <taxon>Bacteroidota</taxon>
        <taxon>Cytophagia</taxon>
        <taxon>Cytophagales</taxon>
        <taxon>Spirosomataceae</taxon>
        <taxon>Dyadobacter</taxon>
    </lineage>
</organism>
<sequence>MNSVSSLIPIYVINLRSRTDRKEHIIREFGTKSEFYLTFIEAVEHKTGAVGLWESMKLAIKQAQASNFDYAIICEDDHVFTDSYNRESFESNIDYCIFQDVDILHGGVSFCDFGVQVAPGLFWIKQFRATQFLVVFRSMYTRILNAEFQEIDSADGKLSALADTTLLVYPFVSKQREFGYSDILPAEYRRLESVTTLFDNAEATFRELASVSDFYQLTFEKDGQY</sequence>
<dbReference type="GO" id="GO:0016740">
    <property type="term" value="F:transferase activity"/>
    <property type="evidence" value="ECO:0007669"/>
    <property type="project" value="UniProtKB-KW"/>
</dbReference>